<evidence type="ECO:0000313" key="2">
    <source>
        <dbReference type="Proteomes" id="UP001152302"/>
    </source>
</evidence>
<sequence length="250" mass="28614">MLTKHIFCNISTRNSALIFYLIALYPFLYLITLILPTNFMQINGETNGLTGLDFYYGVLAAQSQFAVPLILVTYFISFLFYEEYESGRLIFYKDISRTYLYNSKIAALLSMYVIYFILLFIASQVLYFTYIIKFNYASGDFLSSSASINYSDILGIIGIYGITLIAVFFGIMLSMKLSTGFNILGVVILLMIMSAAPLIHGFKYFFPNSYEEANNINEFFTKLVIIILITLVYSIVCYLAGLKLFKRLEY</sequence>
<dbReference type="EMBL" id="JAMBPX010000001">
    <property type="protein sequence ID" value="MDG0858109.1"/>
    <property type="molecule type" value="Genomic_DNA"/>
</dbReference>
<organism evidence="1 2">
    <name type="scientific">Staphylococcus equorum</name>
    <dbReference type="NCBI Taxonomy" id="246432"/>
    <lineage>
        <taxon>Bacteria</taxon>
        <taxon>Bacillati</taxon>
        <taxon>Bacillota</taxon>
        <taxon>Bacilli</taxon>
        <taxon>Bacillales</taxon>
        <taxon>Staphylococcaceae</taxon>
        <taxon>Staphylococcus</taxon>
    </lineage>
</organism>
<dbReference type="AlphaFoldDB" id="A0A1E5TNW1"/>
<gene>
    <name evidence="1" type="ORF">M4L21_02125</name>
</gene>
<dbReference type="Proteomes" id="UP001152302">
    <property type="component" value="Unassembled WGS sequence"/>
</dbReference>
<dbReference type="RefSeq" id="WP_069818105.1">
    <property type="nucleotide sequence ID" value="NZ_JABUYP010000010.1"/>
</dbReference>
<proteinExistence type="predicted"/>
<protein>
    <submittedName>
        <fullName evidence="1">Amino acid transporter</fullName>
    </submittedName>
</protein>
<evidence type="ECO:0000313" key="1">
    <source>
        <dbReference type="EMBL" id="MDG0858109.1"/>
    </source>
</evidence>
<reference evidence="1" key="1">
    <citation type="submission" date="2022-05" db="EMBL/GenBank/DDBJ databases">
        <title>Comparative genomics of Staphylococcus equorum isolates.</title>
        <authorList>
            <person name="Luelf R.H."/>
        </authorList>
    </citation>
    <scope>NUCLEOTIDE SEQUENCE</scope>
    <source>
        <strain evidence="1">TMW 2.2343</strain>
    </source>
</reference>
<comment type="caution">
    <text evidence="1">The sequence shown here is derived from an EMBL/GenBank/DDBJ whole genome shotgun (WGS) entry which is preliminary data.</text>
</comment>
<name>A0A1E5TNW1_9STAP</name>
<accession>A0A1E5TNW1</accession>